<dbReference type="EMBL" id="JBDJPC010000005">
    <property type="protein sequence ID" value="KAL1502873.1"/>
    <property type="molecule type" value="Genomic_DNA"/>
</dbReference>
<name>A0ABD1EVP6_HYPHA</name>
<organism evidence="2 3">
    <name type="scientific">Hypothenemus hampei</name>
    <name type="common">Coffee berry borer</name>
    <dbReference type="NCBI Taxonomy" id="57062"/>
    <lineage>
        <taxon>Eukaryota</taxon>
        <taxon>Metazoa</taxon>
        <taxon>Ecdysozoa</taxon>
        <taxon>Arthropoda</taxon>
        <taxon>Hexapoda</taxon>
        <taxon>Insecta</taxon>
        <taxon>Pterygota</taxon>
        <taxon>Neoptera</taxon>
        <taxon>Endopterygota</taxon>
        <taxon>Coleoptera</taxon>
        <taxon>Polyphaga</taxon>
        <taxon>Cucujiformia</taxon>
        <taxon>Curculionidae</taxon>
        <taxon>Scolytinae</taxon>
        <taxon>Hypothenemus</taxon>
    </lineage>
</organism>
<sequence>MESFSDYWNIKYNISNKTQTMKIENLPKTETERKVSPEQSCRDNQSLDGKKPSKNYEHQPDWWTEEIAEKRKNCIKMRRRMTRTNAKKDTSELEKNAKREDFKAARRELKKTIRIEKERVCS</sequence>
<feature type="compositionally biased region" description="Basic and acidic residues" evidence="1">
    <location>
        <begin position="86"/>
        <end position="104"/>
    </location>
</feature>
<accession>A0ABD1EVP6</accession>
<protein>
    <submittedName>
        <fullName evidence="2">Uncharacterized protein</fullName>
    </submittedName>
</protein>
<reference evidence="2 3" key="1">
    <citation type="submission" date="2024-05" db="EMBL/GenBank/DDBJ databases">
        <title>Genetic variation in Jamaican populations of the coffee berry borer (Hypothenemus hampei).</title>
        <authorList>
            <person name="Errbii M."/>
            <person name="Myrie A."/>
        </authorList>
    </citation>
    <scope>NUCLEOTIDE SEQUENCE [LARGE SCALE GENOMIC DNA]</scope>
    <source>
        <strain evidence="2">JA-Hopewell-2020-01-JO</strain>
        <tissue evidence="2">Whole body</tissue>
    </source>
</reference>
<keyword evidence="3" id="KW-1185">Reference proteome</keyword>
<gene>
    <name evidence="2" type="ORF">ABEB36_007951</name>
</gene>
<evidence type="ECO:0000256" key="1">
    <source>
        <dbReference type="SAM" id="MobiDB-lite"/>
    </source>
</evidence>
<dbReference type="AlphaFoldDB" id="A0ABD1EVP6"/>
<feature type="compositionally biased region" description="Basic and acidic residues" evidence="1">
    <location>
        <begin position="25"/>
        <end position="36"/>
    </location>
</feature>
<evidence type="ECO:0000313" key="3">
    <source>
        <dbReference type="Proteomes" id="UP001566132"/>
    </source>
</evidence>
<feature type="region of interest" description="Disordered" evidence="1">
    <location>
        <begin position="23"/>
        <end position="57"/>
    </location>
</feature>
<feature type="compositionally biased region" description="Basic and acidic residues" evidence="1">
    <location>
        <begin position="48"/>
        <end position="57"/>
    </location>
</feature>
<comment type="caution">
    <text evidence="2">The sequence shown here is derived from an EMBL/GenBank/DDBJ whole genome shotgun (WGS) entry which is preliminary data.</text>
</comment>
<feature type="region of interest" description="Disordered" evidence="1">
    <location>
        <begin position="79"/>
        <end position="104"/>
    </location>
</feature>
<feature type="compositionally biased region" description="Polar residues" evidence="1">
    <location>
        <begin position="37"/>
        <end position="47"/>
    </location>
</feature>
<proteinExistence type="predicted"/>
<dbReference type="Proteomes" id="UP001566132">
    <property type="component" value="Unassembled WGS sequence"/>
</dbReference>
<evidence type="ECO:0000313" key="2">
    <source>
        <dbReference type="EMBL" id="KAL1502873.1"/>
    </source>
</evidence>